<sequence>MIRTVRSAAAVVVAALGLVGLGLLAPSGAQAADGVYTVEIDGGGAIYNYTLCLKTTTTMARPAANNGDRECTGKRNSTNGSYTMTAPYKPGDSVKMDVEMHTGLAGESVTKDNIDITGATKCTISGLVHAGKFKCDIPVNSVHFSPPALQEYTINSNPEKAVSKLLDFLAWLVSAAGVTGLLITGAIMASQLRRGALEERTEYTKNIAMVAAACLIASTAGPIIAWLDVTG</sequence>
<feature type="signal peptide" evidence="3">
    <location>
        <begin position="1"/>
        <end position="31"/>
    </location>
</feature>
<keyword evidence="2" id="KW-1133">Transmembrane helix</keyword>
<keyword evidence="5" id="KW-1185">Reference proteome</keyword>
<feature type="chain" id="PRO_5046730141" evidence="3">
    <location>
        <begin position="32"/>
        <end position="231"/>
    </location>
</feature>
<comment type="caution">
    <text evidence="4">The sequence shown here is derived from an EMBL/GenBank/DDBJ whole genome shotgun (WGS) entry which is preliminary data.</text>
</comment>
<evidence type="ECO:0000256" key="3">
    <source>
        <dbReference type="SAM" id="SignalP"/>
    </source>
</evidence>
<reference evidence="4 5" key="1">
    <citation type="submission" date="2021-01" db="EMBL/GenBank/DDBJ databases">
        <title>Whole genome shotgun sequence of Verrucosispora qiuiae NBRC 106684.</title>
        <authorList>
            <person name="Komaki H."/>
            <person name="Tamura T."/>
        </authorList>
    </citation>
    <scope>NUCLEOTIDE SEQUENCE [LARGE SCALE GENOMIC DNA]</scope>
    <source>
        <strain evidence="4 5">NBRC 106684</strain>
    </source>
</reference>
<feature type="transmembrane region" description="Helical" evidence="2">
    <location>
        <begin position="168"/>
        <end position="187"/>
    </location>
</feature>
<keyword evidence="2" id="KW-0472">Membrane</keyword>
<feature type="transmembrane region" description="Helical" evidence="2">
    <location>
        <begin position="207"/>
        <end position="227"/>
    </location>
</feature>
<evidence type="ECO:0000313" key="5">
    <source>
        <dbReference type="Proteomes" id="UP000653076"/>
    </source>
</evidence>
<name>A0ABQ4J4A8_9ACTN</name>
<proteinExistence type="predicted"/>
<dbReference type="EMBL" id="BOPC01000002">
    <property type="protein sequence ID" value="GIJ25000.1"/>
    <property type="molecule type" value="Genomic_DNA"/>
</dbReference>
<feature type="compositionally biased region" description="Polar residues" evidence="1">
    <location>
        <begin position="74"/>
        <end position="84"/>
    </location>
</feature>
<keyword evidence="2" id="KW-0812">Transmembrane</keyword>
<keyword evidence="3" id="KW-0732">Signal</keyword>
<protein>
    <submittedName>
        <fullName evidence="4">Uncharacterized protein</fullName>
    </submittedName>
</protein>
<dbReference type="Proteomes" id="UP000653076">
    <property type="component" value="Unassembled WGS sequence"/>
</dbReference>
<accession>A0ABQ4J4A8</accession>
<gene>
    <name evidence="4" type="ORF">Vqi01_01620</name>
</gene>
<evidence type="ECO:0000256" key="2">
    <source>
        <dbReference type="SAM" id="Phobius"/>
    </source>
</evidence>
<evidence type="ECO:0000313" key="4">
    <source>
        <dbReference type="EMBL" id="GIJ25000.1"/>
    </source>
</evidence>
<feature type="region of interest" description="Disordered" evidence="1">
    <location>
        <begin position="63"/>
        <end position="86"/>
    </location>
</feature>
<organism evidence="4 5">
    <name type="scientific">Micromonospora qiuiae</name>
    <dbReference type="NCBI Taxonomy" id="502268"/>
    <lineage>
        <taxon>Bacteria</taxon>
        <taxon>Bacillati</taxon>
        <taxon>Actinomycetota</taxon>
        <taxon>Actinomycetes</taxon>
        <taxon>Micromonosporales</taxon>
        <taxon>Micromonosporaceae</taxon>
        <taxon>Micromonospora</taxon>
    </lineage>
</organism>
<evidence type="ECO:0000256" key="1">
    <source>
        <dbReference type="SAM" id="MobiDB-lite"/>
    </source>
</evidence>
<dbReference type="RefSeq" id="WP_204031948.1">
    <property type="nucleotide sequence ID" value="NZ_BOPC01000002.1"/>
</dbReference>